<keyword evidence="2 8" id="KW-0812">Transmembrane</keyword>
<dbReference type="AlphaFoldDB" id="B3RTW6"/>
<dbReference type="HOGENOM" id="CLU_009579_6_0_1"/>
<dbReference type="EMBL" id="DS985244">
    <property type="protein sequence ID" value="EDV25696.1"/>
    <property type="molecule type" value="Genomic_DNA"/>
</dbReference>
<feature type="domain" description="G-protein coupled receptors family 1 profile" evidence="10">
    <location>
        <begin position="34"/>
        <end position="288"/>
    </location>
</feature>
<dbReference type="OMA" id="SHEANFN"/>
<dbReference type="GO" id="GO:0004930">
    <property type="term" value="F:G protein-coupled receptor activity"/>
    <property type="evidence" value="ECO:0007669"/>
    <property type="project" value="UniProtKB-KW"/>
</dbReference>
<dbReference type="InParanoid" id="B3RTW6"/>
<keyword evidence="4 8" id="KW-0297">G-protein coupled receptor</keyword>
<dbReference type="PANTHER" id="PTHR24243:SF208">
    <property type="entry name" value="PYROKININ-1 RECEPTOR"/>
    <property type="match status" value="1"/>
</dbReference>
<keyword evidence="6 8" id="KW-0675">Receptor</keyword>
<comment type="subcellular location">
    <subcellularLocation>
        <location evidence="1">Membrane</location>
        <topology evidence="1">Multi-pass membrane protein</topology>
    </subcellularLocation>
</comment>
<accession>B3RTW6</accession>
<name>B3RTW6_TRIAD</name>
<evidence type="ECO:0000256" key="8">
    <source>
        <dbReference type="RuleBase" id="RU000688"/>
    </source>
</evidence>
<sequence>MNRSCNDDNLTAPISYAVTLGVAYGVIFVFAVIGNLSLAIGIIQNWSKMKTLMNVLVVNLAICDLGLAIIGMPFTAVHDIYLYNPLGAGFCFVWLIAMVAFWSANMITVTGIAIERFVKIIHPEKAKLQAKGGIILVIICWIISFGMAIPYALDIVNHYDNRQDRIICYNIQSNLIGRRAFIIFVFVFFFIVPVLVNIMLYSMIVYFIYSKANELRSRSENLRKRNSKVVTMLMMVVALFILCWFPFHLSQLLLKFEPQTLCPLSGRIFIAICNWLALSHCMVNPIIFASRSEIYGKVMAGVCKRGKNRIHISPSVLNTDTHSAAANKQTIRKYSLNDDRKNRIQPVKLRRSATVQKF</sequence>
<feature type="transmembrane region" description="Helical" evidence="9">
    <location>
        <begin position="86"/>
        <end position="114"/>
    </location>
</feature>
<dbReference type="GeneID" id="6752942"/>
<evidence type="ECO:0000256" key="9">
    <source>
        <dbReference type="SAM" id="Phobius"/>
    </source>
</evidence>
<dbReference type="Pfam" id="PF00001">
    <property type="entry name" value="7tm_1"/>
    <property type="match status" value="1"/>
</dbReference>
<dbReference type="Gene3D" id="1.20.1070.10">
    <property type="entry name" value="Rhodopsin 7-helix transmembrane proteins"/>
    <property type="match status" value="1"/>
</dbReference>
<dbReference type="PRINTS" id="PR00237">
    <property type="entry name" value="GPCRRHODOPSN"/>
</dbReference>
<evidence type="ECO:0000256" key="4">
    <source>
        <dbReference type="ARBA" id="ARBA00023040"/>
    </source>
</evidence>
<feature type="transmembrane region" description="Helical" evidence="9">
    <location>
        <begin position="20"/>
        <end position="43"/>
    </location>
</feature>
<evidence type="ECO:0000256" key="2">
    <source>
        <dbReference type="ARBA" id="ARBA00022692"/>
    </source>
</evidence>
<dbReference type="PROSITE" id="PS00237">
    <property type="entry name" value="G_PROTEIN_RECEP_F1_1"/>
    <property type="match status" value="1"/>
</dbReference>
<evidence type="ECO:0000313" key="11">
    <source>
        <dbReference type="EMBL" id="EDV25696.1"/>
    </source>
</evidence>
<dbReference type="CDD" id="cd00637">
    <property type="entry name" value="7tm_classA_rhodopsin-like"/>
    <property type="match status" value="1"/>
</dbReference>
<dbReference type="Proteomes" id="UP000009022">
    <property type="component" value="Unassembled WGS sequence"/>
</dbReference>
<dbReference type="PROSITE" id="PS50262">
    <property type="entry name" value="G_PROTEIN_RECEP_F1_2"/>
    <property type="match status" value="1"/>
</dbReference>
<dbReference type="PhylomeDB" id="B3RTW6"/>
<evidence type="ECO:0000313" key="12">
    <source>
        <dbReference type="Proteomes" id="UP000009022"/>
    </source>
</evidence>
<dbReference type="InterPro" id="IPR017452">
    <property type="entry name" value="GPCR_Rhodpsn_7TM"/>
</dbReference>
<evidence type="ECO:0000259" key="10">
    <source>
        <dbReference type="PROSITE" id="PS50262"/>
    </source>
</evidence>
<dbReference type="STRING" id="10228.B3RTW6"/>
<evidence type="ECO:0000256" key="5">
    <source>
        <dbReference type="ARBA" id="ARBA00023136"/>
    </source>
</evidence>
<dbReference type="InterPro" id="IPR000276">
    <property type="entry name" value="GPCR_Rhodpsn"/>
</dbReference>
<comment type="similarity">
    <text evidence="8">Belongs to the G-protein coupled receptor 1 family.</text>
</comment>
<evidence type="ECO:0000256" key="7">
    <source>
        <dbReference type="ARBA" id="ARBA00023224"/>
    </source>
</evidence>
<dbReference type="OrthoDB" id="10037617at2759"/>
<feature type="transmembrane region" description="Helical" evidence="9">
    <location>
        <begin position="180"/>
        <end position="209"/>
    </location>
</feature>
<feature type="transmembrane region" description="Helical" evidence="9">
    <location>
        <begin position="267"/>
        <end position="289"/>
    </location>
</feature>
<reference evidence="11 12" key="1">
    <citation type="journal article" date="2008" name="Nature">
        <title>The Trichoplax genome and the nature of placozoans.</title>
        <authorList>
            <person name="Srivastava M."/>
            <person name="Begovic E."/>
            <person name="Chapman J."/>
            <person name="Putnam N.H."/>
            <person name="Hellsten U."/>
            <person name="Kawashima T."/>
            <person name="Kuo A."/>
            <person name="Mitros T."/>
            <person name="Salamov A."/>
            <person name="Carpenter M.L."/>
            <person name="Signorovitch A.Y."/>
            <person name="Moreno M.A."/>
            <person name="Kamm K."/>
            <person name="Grimwood J."/>
            <person name="Schmutz J."/>
            <person name="Shapiro H."/>
            <person name="Grigoriev I.V."/>
            <person name="Buss L.W."/>
            <person name="Schierwater B."/>
            <person name="Dellaporta S.L."/>
            <person name="Rokhsar D.S."/>
        </authorList>
    </citation>
    <scope>NUCLEOTIDE SEQUENCE [LARGE SCALE GENOMIC DNA]</scope>
    <source>
        <strain evidence="11 12">Grell-BS-1999</strain>
    </source>
</reference>
<dbReference type="PANTHER" id="PTHR24243">
    <property type="entry name" value="G-PROTEIN COUPLED RECEPTOR"/>
    <property type="match status" value="1"/>
</dbReference>
<dbReference type="GO" id="GO:0016020">
    <property type="term" value="C:membrane"/>
    <property type="evidence" value="ECO:0007669"/>
    <property type="project" value="UniProtKB-SubCell"/>
</dbReference>
<keyword evidence="12" id="KW-1185">Reference proteome</keyword>
<keyword evidence="3 9" id="KW-1133">Transmembrane helix</keyword>
<protein>
    <recommendedName>
        <fullName evidence="10">G-protein coupled receptors family 1 profile domain-containing protein</fullName>
    </recommendedName>
</protein>
<gene>
    <name evidence="11" type="ORF">TRIADDRAFT_56070</name>
</gene>
<feature type="transmembrane region" description="Helical" evidence="9">
    <location>
        <begin position="229"/>
        <end position="247"/>
    </location>
</feature>
<feature type="transmembrane region" description="Helical" evidence="9">
    <location>
        <begin position="134"/>
        <end position="153"/>
    </location>
</feature>
<proteinExistence type="inferred from homology"/>
<evidence type="ECO:0000256" key="6">
    <source>
        <dbReference type="ARBA" id="ARBA00023170"/>
    </source>
</evidence>
<dbReference type="RefSeq" id="XP_002111729.1">
    <property type="nucleotide sequence ID" value="XM_002111693.1"/>
</dbReference>
<feature type="transmembrane region" description="Helical" evidence="9">
    <location>
        <begin position="55"/>
        <end position="74"/>
    </location>
</feature>
<dbReference type="KEGG" id="tad:TRIADDRAFT_56070"/>
<evidence type="ECO:0000256" key="3">
    <source>
        <dbReference type="ARBA" id="ARBA00022989"/>
    </source>
</evidence>
<keyword evidence="5 9" id="KW-0472">Membrane</keyword>
<evidence type="ECO:0000256" key="1">
    <source>
        <dbReference type="ARBA" id="ARBA00004141"/>
    </source>
</evidence>
<dbReference type="eggNOG" id="KOG3656">
    <property type="taxonomic scope" value="Eukaryota"/>
</dbReference>
<keyword evidence="7 8" id="KW-0807">Transducer</keyword>
<dbReference type="SUPFAM" id="SSF81321">
    <property type="entry name" value="Family A G protein-coupled receptor-like"/>
    <property type="match status" value="1"/>
</dbReference>
<organism evidence="11 12">
    <name type="scientific">Trichoplax adhaerens</name>
    <name type="common">Trichoplax reptans</name>
    <dbReference type="NCBI Taxonomy" id="10228"/>
    <lineage>
        <taxon>Eukaryota</taxon>
        <taxon>Metazoa</taxon>
        <taxon>Placozoa</taxon>
        <taxon>Uniplacotomia</taxon>
        <taxon>Trichoplacea</taxon>
        <taxon>Trichoplacidae</taxon>
        <taxon>Trichoplax</taxon>
    </lineage>
</organism>
<dbReference type="CTD" id="6752942"/>